<name>A0ABQ7PRS1_PLUXY</name>
<dbReference type="EMBL" id="JAHIBW010000031">
    <property type="protein sequence ID" value="KAG7295114.1"/>
    <property type="molecule type" value="Genomic_DNA"/>
</dbReference>
<proteinExistence type="predicted"/>
<dbReference type="Proteomes" id="UP000823941">
    <property type="component" value="Chromosome 31"/>
</dbReference>
<evidence type="ECO:0000313" key="2">
    <source>
        <dbReference type="Proteomes" id="UP000823941"/>
    </source>
</evidence>
<comment type="caution">
    <text evidence="1">The sequence shown here is derived from an EMBL/GenBank/DDBJ whole genome shotgun (WGS) entry which is preliminary data.</text>
</comment>
<reference evidence="1 2" key="1">
    <citation type="submission" date="2021-06" db="EMBL/GenBank/DDBJ databases">
        <title>A haploid diamondback moth (Plutella xylostella L.) genome assembly resolves 31 chromosomes and identifies a diamide resistance mutation.</title>
        <authorList>
            <person name="Ward C.M."/>
            <person name="Perry K.D."/>
            <person name="Baker G."/>
            <person name="Powis K."/>
            <person name="Heckel D.G."/>
            <person name="Baxter S.W."/>
        </authorList>
    </citation>
    <scope>NUCLEOTIDE SEQUENCE [LARGE SCALE GENOMIC DNA]</scope>
    <source>
        <strain evidence="1 2">LV</strain>
        <tissue evidence="1">Single pupa</tissue>
    </source>
</reference>
<keyword evidence="2" id="KW-1185">Reference proteome</keyword>
<accession>A0ABQ7PRS1</accession>
<evidence type="ECO:0000313" key="1">
    <source>
        <dbReference type="EMBL" id="KAG7295114.1"/>
    </source>
</evidence>
<protein>
    <submittedName>
        <fullName evidence="1">Uncharacterized protein</fullName>
    </submittedName>
</protein>
<organism evidence="1 2">
    <name type="scientific">Plutella xylostella</name>
    <name type="common">Diamondback moth</name>
    <name type="synonym">Plutella maculipennis</name>
    <dbReference type="NCBI Taxonomy" id="51655"/>
    <lineage>
        <taxon>Eukaryota</taxon>
        <taxon>Metazoa</taxon>
        <taxon>Ecdysozoa</taxon>
        <taxon>Arthropoda</taxon>
        <taxon>Hexapoda</taxon>
        <taxon>Insecta</taxon>
        <taxon>Pterygota</taxon>
        <taxon>Neoptera</taxon>
        <taxon>Endopterygota</taxon>
        <taxon>Lepidoptera</taxon>
        <taxon>Glossata</taxon>
        <taxon>Ditrysia</taxon>
        <taxon>Yponomeutoidea</taxon>
        <taxon>Plutellidae</taxon>
        <taxon>Plutella</taxon>
    </lineage>
</organism>
<gene>
    <name evidence="1" type="ORF">JYU34_022063</name>
</gene>
<sequence>MCDLDPGATSGTMILTIPTTSITGQDLGSMEEKLRELRGLPSVVIENDSQLGIQGLH</sequence>